<dbReference type="AlphaFoldDB" id="A0A8J7LEJ3"/>
<keyword evidence="2" id="KW-1185">Reference proteome</keyword>
<reference evidence="1 2" key="1">
    <citation type="journal article" date="2021" name="Int. J. Syst. Evol. Microbiol.">
        <title>Amazonocrinis nigriterrae gen. nov., sp. nov., Atlanticothrix silvestris gen. nov., sp. nov. and Dendronalium phyllosphericum gen. nov., sp. nov., nostocacean cyanobacteria from Brazilian environments.</title>
        <authorList>
            <person name="Alvarenga D.O."/>
            <person name="Andreote A.P.D."/>
            <person name="Branco L.H.Z."/>
            <person name="Delbaje E."/>
            <person name="Cruz R.B."/>
            <person name="Varani A.M."/>
            <person name="Fiore M.F."/>
        </authorList>
    </citation>
    <scope>NUCLEOTIDE SEQUENCE [LARGE SCALE GENOMIC DNA]</scope>
    <source>
        <strain evidence="1 2">CENA369</strain>
    </source>
</reference>
<accession>A0A8J7LEJ3</accession>
<evidence type="ECO:0008006" key="3">
    <source>
        <dbReference type="Google" id="ProtNLM"/>
    </source>
</evidence>
<dbReference type="Proteomes" id="UP000662314">
    <property type="component" value="Unassembled WGS sequence"/>
</dbReference>
<proteinExistence type="predicted"/>
<dbReference type="Gene3D" id="3.40.50.300">
    <property type="entry name" value="P-loop containing nucleotide triphosphate hydrolases"/>
    <property type="match status" value="1"/>
</dbReference>
<protein>
    <recommendedName>
        <fullName evidence="3">NACHT domain-containing protein</fullName>
    </recommendedName>
</protein>
<name>A0A8J7LEJ3_9NOST</name>
<dbReference type="EMBL" id="JAECZA010000019">
    <property type="protein sequence ID" value="MBH8572839.1"/>
    <property type="molecule type" value="Genomic_DNA"/>
</dbReference>
<evidence type="ECO:0000313" key="2">
    <source>
        <dbReference type="Proteomes" id="UP000662314"/>
    </source>
</evidence>
<sequence>MPSQDYKFKRFWYPTSVNLKYACGGYLCNPEEKWGHIYNPDLVAFDGISEKPCLVLLGEAGMGKTTAAEQAYSQISQKLSGSEDVCLWFKLINYDSDKDLCDAIFRNETFQAWCRGKHKLYLFLDSLDEGLLSIKKLVIILKREIEKLPCDRLYFRITCRTADWKDGLEKKLKEKWGEANVGVYQLAPLLRENVIEEANKRGINSDNFLQEVFSKNAIPLATKPITLKFLLGIYQNGRFPSSQKDLYEEGCLQMCEEVNPDRRDSDNIGSLCAKKRLIIASRIAALLLFSDKSDKSAKSAIWINPEYGDMPQTDIAIRDVCLGRENIDQQEFFFDENCIKK</sequence>
<comment type="caution">
    <text evidence="1">The sequence shown here is derived from an EMBL/GenBank/DDBJ whole genome shotgun (WGS) entry which is preliminary data.</text>
</comment>
<dbReference type="InterPro" id="IPR027417">
    <property type="entry name" value="P-loop_NTPase"/>
</dbReference>
<dbReference type="SUPFAM" id="SSF52540">
    <property type="entry name" value="P-loop containing nucleoside triphosphate hydrolases"/>
    <property type="match status" value="1"/>
</dbReference>
<evidence type="ECO:0000313" key="1">
    <source>
        <dbReference type="EMBL" id="MBH8572839.1"/>
    </source>
</evidence>
<gene>
    <name evidence="1" type="ORF">I8752_07370</name>
</gene>
<organism evidence="1 2">
    <name type="scientific">Dendronalium phyllosphericum CENA369</name>
    <dbReference type="NCBI Taxonomy" id="1725256"/>
    <lineage>
        <taxon>Bacteria</taxon>
        <taxon>Bacillati</taxon>
        <taxon>Cyanobacteriota</taxon>
        <taxon>Cyanophyceae</taxon>
        <taxon>Nostocales</taxon>
        <taxon>Nostocaceae</taxon>
        <taxon>Dendronalium</taxon>
        <taxon>Dendronalium phyllosphericum</taxon>
    </lineage>
</organism>
<dbReference type="RefSeq" id="WP_214431662.1">
    <property type="nucleotide sequence ID" value="NZ_CAWPUQ010000101.1"/>
</dbReference>